<dbReference type="RefSeq" id="WP_059285804.1">
    <property type="nucleotide sequence ID" value="NZ_LNQU01000041.1"/>
</dbReference>
<evidence type="ECO:0000256" key="4">
    <source>
        <dbReference type="PROSITE-ProRule" id="PRU00284"/>
    </source>
</evidence>
<dbReference type="Pfam" id="PF00672">
    <property type="entry name" value="HAMP"/>
    <property type="match status" value="1"/>
</dbReference>
<dbReference type="Proteomes" id="UP000248395">
    <property type="component" value="Unassembled WGS sequence"/>
</dbReference>
<evidence type="ECO:0000259" key="6">
    <source>
        <dbReference type="PROSITE" id="PS50885"/>
    </source>
</evidence>
<evidence type="ECO:0000256" key="3">
    <source>
        <dbReference type="ARBA" id="ARBA00029447"/>
    </source>
</evidence>
<dbReference type="PRINTS" id="PR00260">
    <property type="entry name" value="CHEMTRNSDUCR"/>
</dbReference>
<keyword evidence="8" id="KW-1185">Reference proteome</keyword>
<organism evidence="7 8">
    <name type="scientific">Aquitalea magnusonii</name>
    <dbReference type="NCBI Taxonomy" id="332411"/>
    <lineage>
        <taxon>Bacteria</taxon>
        <taxon>Pseudomonadati</taxon>
        <taxon>Pseudomonadota</taxon>
        <taxon>Betaproteobacteria</taxon>
        <taxon>Neisseriales</taxon>
        <taxon>Chromobacteriaceae</taxon>
        <taxon>Aquitalea</taxon>
    </lineage>
</organism>
<dbReference type="InterPro" id="IPR004089">
    <property type="entry name" value="MCPsignal_dom"/>
</dbReference>
<dbReference type="InterPro" id="IPR024478">
    <property type="entry name" value="HlyB_4HB_MCP"/>
</dbReference>
<dbReference type="PANTHER" id="PTHR32089:SF112">
    <property type="entry name" value="LYSOZYME-LIKE PROTEIN-RELATED"/>
    <property type="match status" value="1"/>
</dbReference>
<dbReference type="Pfam" id="PF12729">
    <property type="entry name" value="4HB_MCP_1"/>
    <property type="match status" value="1"/>
</dbReference>
<feature type="domain" description="Methyl-accepting transducer" evidence="5">
    <location>
        <begin position="267"/>
        <end position="503"/>
    </location>
</feature>
<accession>A0A318JIZ7</accession>
<sequence length="539" mass="57988">MTIKLKFTLLLSIALLALLVVSGVGLWQLSAAQSRFEYISSNTFPSLKALQTAQTAMYGMRAALRNHVSHVQQEKKLEDEKAIESSRQQFDKAVSLYETELAVDDSDRQMVKQAKADMAQYRAAMDEFFNNSRSNYMSVATAMLESGSLFQLSGKLEADLNKLISYNYQLGNQQNEANHSAYNAAKWLQTVLALVVLLGTACGGCLLIRAITRSLSDMQLTMERVSQQRDFKLRVSSDSKDELGRTAAAFNSLLDSLQQNLLQLRHGAQDVMASSQKMNEAADDIYQAASAQSESSAAVAATIEQMTVSVNHVAERADEAQLLSQTSSRQAEAGSVTIGQTISDIRDISAAITSASDALRGLNAQSSQIVSVVQVIRDVADQTNLLALNAAIEAARAGEMGRGFAVVADEVRKLAERTASSTQEISASLQAMQQASSAVVEQMKNAEMLVEGGVSRADEADRAIQSIGEAAASTTGMVADISVAIKEQGLASNSIAQQVERIAQMSEQANSAASQTAGSAKDLRGQAERQMQIIAQYQL</sequence>
<evidence type="ECO:0000256" key="1">
    <source>
        <dbReference type="ARBA" id="ARBA00004370"/>
    </source>
</evidence>
<dbReference type="CDD" id="cd11386">
    <property type="entry name" value="MCP_signal"/>
    <property type="match status" value="1"/>
</dbReference>
<dbReference type="FunFam" id="1.10.287.950:FF:000001">
    <property type="entry name" value="Methyl-accepting chemotaxis sensory transducer"/>
    <property type="match status" value="1"/>
</dbReference>
<evidence type="ECO:0000256" key="2">
    <source>
        <dbReference type="ARBA" id="ARBA00023224"/>
    </source>
</evidence>
<dbReference type="GO" id="GO:0016020">
    <property type="term" value="C:membrane"/>
    <property type="evidence" value="ECO:0007669"/>
    <property type="project" value="UniProtKB-SubCell"/>
</dbReference>
<gene>
    <name evidence="7" type="ORF">DFR38_105108</name>
</gene>
<comment type="caution">
    <text evidence="7">The sequence shown here is derived from an EMBL/GenBank/DDBJ whole genome shotgun (WGS) entry which is preliminary data.</text>
</comment>
<dbReference type="PANTHER" id="PTHR32089">
    <property type="entry name" value="METHYL-ACCEPTING CHEMOTAXIS PROTEIN MCPB"/>
    <property type="match status" value="1"/>
</dbReference>
<evidence type="ECO:0000259" key="5">
    <source>
        <dbReference type="PROSITE" id="PS50111"/>
    </source>
</evidence>
<evidence type="ECO:0000313" key="7">
    <source>
        <dbReference type="EMBL" id="PXX49066.1"/>
    </source>
</evidence>
<feature type="domain" description="HAMP" evidence="6">
    <location>
        <begin position="209"/>
        <end position="262"/>
    </location>
</feature>
<dbReference type="Gene3D" id="1.10.287.950">
    <property type="entry name" value="Methyl-accepting chemotaxis protein"/>
    <property type="match status" value="1"/>
</dbReference>
<evidence type="ECO:0000313" key="8">
    <source>
        <dbReference type="Proteomes" id="UP000248395"/>
    </source>
</evidence>
<dbReference type="InterPro" id="IPR003660">
    <property type="entry name" value="HAMP_dom"/>
</dbReference>
<dbReference type="PROSITE" id="PS50885">
    <property type="entry name" value="HAMP"/>
    <property type="match status" value="1"/>
</dbReference>
<dbReference type="OrthoDB" id="9179351at2"/>
<name>A0A318JIZ7_9NEIS</name>
<comment type="subcellular location">
    <subcellularLocation>
        <location evidence="1">Membrane</location>
    </subcellularLocation>
</comment>
<dbReference type="PROSITE" id="PS50111">
    <property type="entry name" value="CHEMOTAXIS_TRANSDUC_2"/>
    <property type="match status" value="1"/>
</dbReference>
<dbReference type="GO" id="GO:0007165">
    <property type="term" value="P:signal transduction"/>
    <property type="evidence" value="ECO:0007669"/>
    <property type="project" value="UniProtKB-KW"/>
</dbReference>
<dbReference type="InterPro" id="IPR004090">
    <property type="entry name" value="Chemotax_Me-accpt_rcpt"/>
</dbReference>
<reference evidence="7 8" key="1">
    <citation type="submission" date="2018-05" db="EMBL/GenBank/DDBJ databases">
        <title>Genomic Encyclopedia of Type Strains, Phase IV (KMG-IV): sequencing the most valuable type-strain genomes for metagenomic binning, comparative biology and taxonomic classification.</title>
        <authorList>
            <person name="Goeker M."/>
        </authorList>
    </citation>
    <scope>NUCLEOTIDE SEQUENCE [LARGE SCALE GENOMIC DNA]</scope>
    <source>
        <strain evidence="7 8">DSM 25134</strain>
    </source>
</reference>
<protein>
    <submittedName>
        <fullName evidence="7">Methyl-accepting chemotaxis protein</fullName>
    </submittedName>
</protein>
<dbReference type="GO" id="GO:0006935">
    <property type="term" value="P:chemotaxis"/>
    <property type="evidence" value="ECO:0007669"/>
    <property type="project" value="InterPro"/>
</dbReference>
<dbReference type="CDD" id="cd06225">
    <property type="entry name" value="HAMP"/>
    <property type="match status" value="1"/>
</dbReference>
<dbReference type="AlphaFoldDB" id="A0A318JIZ7"/>
<dbReference type="GO" id="GO:0004888">
    <property type="term" value="F:transmembrane signaling receptor activity"/>
    <property type="evidence" value="ECO:0007669"/>
    <property type="project" value="InterPro"/>
</dbReference>
<dbReference type="SMART" id="SM00283">
    <property type="entry name" value="MA"/>
    <property type="match status" value="1"/>
</dbReference>
<dbReference type="SUPFAM" id="SSF58104">
    <property type="entry name" value="Methyl-accepting chemotaxis protein (MCP) signaling domain"/>
    <property type="match status" value="1"/>
</dbReference>
<dbReference type="Pfam" id="PF00015">
    <property type="entry name" value="MCPsignal"/>
    <property type="match status" value="1"/>
</dbReference>
<comment type="similarity">
    <text evidence="3">Belongs to the methyl-accepting chemotaxis (MCP) protein family.</text>
</comment>
<keyword evidence="2 4" id="KW-0807">Transducer</keyword>
<proteinExistence type="inferred from homology"/>
<dbReference type="EMBL" id="QJKC01000005">
    <property type="protein sequence ID" value="PXX49066.1"/>
    <property type="molecule type" value="Genomic_DNA"/>
</dbReference>
<dbReference type="SMART" id="SM00304">
    <property type="entry name" value="HAMP"/>
    <property type="match status" value="2"/>
</dbReference>